<dbReference type="EMBL" id="KZ150308">
    <property type="protein sequence ID" value="PZC71479.1"/>
    <property type="molecule type" value="Genomic_DNA"/>
</dbReference>
<protein>
    <recommendedName>
        <fullName evidence="3">Endonuclease-reverse transcriptase</fullName>
    </recommendedName>
</protein>
<reference evidence="1 2" key="1">
    <citation type="journal article" date="2017" name="BMC Biol.">
        <title>Genomic innovations, transcriptional plasticity and gene loss underlying the evolution and divergence of two highly polyphagous and invasive Helicoverpa pest species.</title>
        <authorList>
            <person name="Pearce S.L."/>
            <person name="Clarke D.F."/>
            <person name="East P.D."/>
            <person name="Elfekih S."/>
            <person name="Gordon K.H."/>
            <person name="Jermiin L.S."/>
            <person name="McGaughran A."/>
            <person name="Oakeshott J.G."/>
            <person name="Papanikolaou A."/>
            <person name="Perera O.P."/>
            <person name="Rane R.V."/>
            <person name="Richards S."/>
            <person name="Tay W.T."/>
            <person name="Walsh T.K."/>
            <person name="Anderson A."/>
            <person name="Anderson C.J."/>
            <person name="Asgari S."/>
            <person name="Board P.G."/>
            <person name="Bretschneider A."/>
            <person name="Campbell P.M."/>
            <person name="Chertemps T."/>
            <person name="Christeller J.T."/>
            <person name="Coppin C.W."/>
            <person name="Downes S.J."/>
            <person name="Duan G."/>
            <person name="Farnsworth C.A."/>
            <person name="Good R.T."/>
            <person name="Han L.B."/>
            <person name="Han Y.C."/>
            <person name="Hatje K."/>
            <person name="Horne I."/>
            <person name="Huang Y.P."/>
            <person name="Hughes D.S."/>
            <person name="Jacquin-Joly E."/>
            <person name="James W."/>
            <person name="Jhangiani S."/>
            <person name="Kollmar M."/>
            <person name="Kuwar S.S."/>
            <person name="Li S."/>
            <person name="Liu N.Y."/>
            <person name="Maibeche M.T."/>
            <person name="Miller J.R."/>
            <person name="Montagne N."/>
            <person name="Perry T."/>
            <person name="Qu J."/>
            <person name="Song S.V."/>
            <person name="Sutton G.G."/>
            <person name="Vogel H."/>
            <person name="Walenz B.P."/>
            <person name="Xu W."/>
            <person name="Zhang H.J."/>
            <person name="Zou Z."/>
            <person name="Batterham P."/>
            <person name="Edwards O.R."/>
            <person name="Feyereisen R."/>
            <person name="Gibbs R.A."/>
            <person name="Heckel D.G."/>
            <person name="McGrath A."/>
            <person name="Robin C."/>
            <person name="Scherer S.E."/>
            <person name="Worley K.C."/>
            <person name="Wu Y.D."/>
        </authorList>
    </citation>
    <scope>NUCLEOTIDE SEQUENCE [LARGE SCALE GENOMIC DNA]</scope>
    <source>
        <strain evidence="1">Harm_GR_Male_#8</strain>
        <tissue evidence="1">Whole organism</tissue>
    </source>
</reference>
<keyword evidence="2" id="KW-1185">Reference proteome</keyword>
<proteinExistence type="predicted"/>
<dbReference type="Proteomes" id="UP000249218">
    <property type="component" value="Unassembled WGS sequence"/>
</dbReference>
<organism evidence="1 2">
    <name type="scientific">Helicoverpa armigera</name>
    <name type="common">Cotton bollworm</name>
    <name type="synonym">Heliothis armigera</name>
    <dbReference type="NCBI Taxonomy" id="29058"/>
    <lineage>
        <taxon>Eukaryota</taxon>
        <taxon>Metazoa</taxon>
        <taxon>Ecdysozoa</taxon>
        <taxon>Arthropoda</taxon>
        <taxon>Hexapoda</taxon>
        <taxon>Insecta</taxon>
        <taxon>Pterygota</taxon>
        <taxon>Neoptera</taxon>
        <taxon>Endopterygota</taxon>
        <taxon>Lepidoptera</taxon>
        <taxon>Glossata</taxon>
        <taxon>Ditrysia</taxon>
        <taxon>Noctuoidea</taxon>
        <taxon>Noctuidae</taxon>
        <taxon>Heliothinae</taxon>
        <taxon>Helicoverpa</taxon>
    </lineage>
</organism>
<dbReference type="AlphaFoldDB" id="A0A2W1B5M8"/>
<evidence type="ECO:0000313" key="1">
    <source>
        <dbReference type="EMBL" id="PZC71479.1"/>
    </source>
</evidence>
<dbReference type="OrthoDB" id="410104at2759"/>
<gene>
    <name evidence="1" type="primary">HaOG213342</name>
    <name evidence="1" type="ORF">B5X24_HaOG213342</name>
</gene>
<evidence type="ECO:0000313" key="2">
    <source>
        <dbReference type="Proteomes" id="UP000249218"/>
    </source>
</evidence>
<name>A0A2W1B5M8_HELAM</name>
<accession>A0A2W1B5M8</accession>
<evidence type="ECO:0008006" key="3">
    <source>
        <dbReference type="Google" id="ProtNLM"/>
    </source>
</evidence>
<sequence length="129" mass="15317">MPNLDLYKQNKKIRSCQRAMERSILSLRKVQKIKSSEIRKKTNLTDALIHALKLKWKWAGHICRCKDNRWTLLTTNWNGPKDKRRVGRPKKRWADDIAGIAGPSWQTVALNRQTWKKMEEAYTHMRSIF</sequence>